<evidence type="ECO:0000313" key="1">
    <source>
        <dbReference type="EMBL" id="MCF4102178.1"/>
    </source>
</evidence>
<dbReference type="RefSeq" id="WP_236134325.1">
    <property type="nucleotide sequence ID" value="NZ_JAKGTH010000009.1"/>
</dbReference>
<name>A0ABS9EH97_9FLAO</name>
<sequence>MSSVICTLFEGHYHYGVAALTNSLFHQGFKGEIFAGYRGELPQWAHSAKENKTLRFPNASTFAINNVIQLHFIPLETSYHLTNYKPDFMLKLIEGVTRDAESIYYFDPDIVVTTSWTFFEEWITYGVALCEDVNSPLSKNHPRRKAWRKYFGEKGLTLSYKDVGYANGGFVGLSINNKSFLESWKHIQVKMAPAVGGLSRSQFKEYAALPKEAQGAFAPFSRTDQDALNATIEAWNGDISLIGQEGMAFKSGEPLMPHALGPMKPWLLKPISRALKGSPPRLVDKEYWKYANNPIFSQPPKLIKTKLMAIKIAALLGRFYKRKEF</sequence>
<dbReference type="SUPFAM" id="SSF53448">
    <property type="entry name" value="Nucleotide-diphospho-sugar transferases"/>
    <property type="match status" value="1"/>
</dbReference>
<gene>
    <name evidence="1" type="ORF">L1I30_10905</name>
</gene>
<protein>
    <submittedName>
        <fullName evidence="1">Uncharacterized protein</fullName>
    </submittedName>
</protein>
<dbReference type="InterPro" id="IPR029044">
    <property type="entry name" value="Nucleotide-diphossugar_trans"/>
</dbReference>
<dbReference type="EMBL" id="JAKGTH010000009">
    <property type="protein sequence ID" value="MCF4102178.1"/>
    <property type="molecule type" value="Genomic_DNA"/>
</dbReference>
<reference evidence="1" key="1">
    <citation type="submission" date="2022-01" db="EMBL/GenBank/DDBJ databases">
        <title>Gillisia lutea sp. nov., isolated from marine plastic residues from the Malvarosa beach (Valencia, Spain).</title>
        <authorList>
            <person name="Vidal-Verdu A."/>
            <person name="Molina-Menor E."/>
            <person name="Satari L."/>
            <person name="Pascual J."/>
            <person name="Pereto J."/>
            <person name="Porcar M."/>
        </authorList>
    </citation>
    <scope>NUCLEOTIDE SEQUENCE</scope>
    <source>
        <strain evidence="1">M10.2A</strain>
    </source>
</reference>
<evidence type="ECO:0000313" key="2">
    <source>
        <dbReference type="Proteomes" id="UP001179363"/>
    </source>
</evidence>
<accession>A0ABS9EH97</accession>
<organism evidence="1 2">
    <name type="scientific">Gillisia lutea</name>
    <dbReference type="NCBI Taxonomy" id="2909668"/>
    <lineage>
        <taxon>Bacteria</taxon>
        <taxon>Pseudomonadati</taxon>
        <taxon>Bacteroidota</taxon>
        <taxon>Flavobacteriia</taxon>
        <taxon>Flavobacteriales</taxon>
        <taxon>Flavobacteriaceae</taxon>
        <taxon>Gillisia</taxon>
    </lineage>
</organism>
<proteinExistence type="predicted"/>
<dbReference type="Proteomes" id="UP001179363">
    <property type="component" value="Unassembled WGS sequence"/>
</dbReference>
<comment type="caution">
    <text evidence="1">The sequence shown here is derived from an EMBL/GenBank/DDBJ whole genome shotgun (WGS) entry which is preliminary data.</text>
</comment>
<keyword evidence="2" id="KW-1185">Reference proteome</keyword>